<dbReference type="RefSeq" id="WP_176936828.1">
    <property type="nucleotide sequence ID" value="NZ_FMZW01000007.1"/>
</dbReference>
<reference evidence="1 2" key="1">
    <citation type="submission" date="2016-10" db="EMBL/GenBank/DDBJ databases">
        <authorList>
            <person name="de Groot N.N."/>
        </authorList>
    </citation>
    <scope>NUCLEOTIDE SEQUENCE [LARGE SCALE GENOMIC DNA]</scope>
    <source>
        <strain evidence="1 2">R5</strain>
    </source>
</reference>
<sequence>MIVTMTVVWMMKSPIDKIVDVIPVRDCLMPAAWSVSMIGAGDVWRAMHRVGFVNCDHMLINKISMHVVQMTVVQVISVAFVPNRRMPTARTVLM</sequence>
<organism evidence="1 2">
    <name type="scientific">Bradyrhizobium brasilense</name>
    <dbReference type="NCBI Taxonomy" id="1419277"/>
    <lineage>
        <taxon>Bacteria</taxon>
        <taxon>Pseudomonadati</taxon>
        <taxon>Pseudomonadota</taxon>
        <taxon>Alphaproteobacteria</taxon>
        <taxon>Hyphomicrobiales</taxon>
        <taxon>Nitrobacteraceae</taxon>
        <taxon>Bradyrhizobium</taxon>
    </lineage>
</organism>
<accession>A0A1G6RLG2</accession>
<proteinExistence type="predicted"/>
<evidence type="ECO:0000313" key="1">
    <source>
        <dbReference type="EMBL" id="SDD05398.1"/>
    </source>
</evidence>
<name>A0A1G6RLG2_9BRAD</name>
<dbReference type="EMBL" id="FMZW01000007">
    <property type="protein sequence ID" value="SDD05398.1"/>
    <property type="molecule type" value="Genomic_DNA"/>
</dbReference>
<dbReference type="Proteomes" id="UP000199245">
    <property type="component" value="Unassembled WGS sequence"/>
</dbReference>
<gene>
    <name evidence="1" type="ORF">SAMN05216337_100745</name>
</gene>
<dbReference type="AlphaFoldDB" id="A0A1G6RLG2"/>
<protein>
    <submittedName>
        <fullName evidence="1">Uncharacterized protein</fullName>
    </submittedName>
</protein>
<evidence type="ECO:0000313" key="2">
    <source>
        <dbReference type="Proteomes" id="UP000199245"/>
    </source>
</evidence>